<name>A0A3N0Y175_ANAGA</name>
<dbReference type="Proteomes" id="UP000281406">
    <property type="component" value="Unassembled WGS sequence"/>
</dbReference>
<feature type="compositionally biased region" description="Basic and acidic residues" evidence="1">
    <location>
        <begin position="116"/>
        <end position="128"/>
    </location>
</feature>
<evidence type="ECO:0000313" key="2">
    <source>
        <dbReference type="EMBL" id="ROL03979.1"/>
    </source>
</evidence>
<reference evidence="2 3" key="1">
    <citation type="submission" date="2018-10" db="EMBL/GenBank/DDBJ databases">
        <title>Genome assembly for a Yunnan-Guizhou Plateau 3E fish, Anabarilius grahami (Regan), and its evolutionary and genetic applications.</title>
        <authorList>
            <person name="Jiang W."/>
        </authorList>
    </citation>
    <scope>NUCLEOTIDE SEQUENCE [LARGE SCALE GENOMIC DNA]</scope>
    <source>
        <strain evidence="2">AG-KIZ</strain>
        <tissue evidence="2">Muscle</tissue>
    </source>
</reference>
<organism evidence="2 3">
    <name type="scientific">Anabarilius grahami</name>
    <name type="common">Kanglang fish</name>
    <name type="synonym">Barilius grahami</name>
    <dbReference type="NCBI Taxonomy" id="495550"/>
    <lineage>
        <taxon>Eukaryota</taxon>
        <taxon>Metazoa</taxon>
        <taxon>Chordata</taxon>
        <taxon>Craniata</taxon>
        <taxon>Vertebrata</taxon>
        <taxon>Euteleostomi</taxon>
        <taxon>Actinopterygii</taxon>
        <taxon>Neopterygii</taxon>
        <taxon>Teleostei</taxon>
        <taxon>Ostariophysi</taxon>
        <taxon>Cypriniformes</taxon>
        <taxon>Xenocyprididae</taxon>
        <taxon>Xenocypridinae</taxon>
        <taxon>Xenocypridinae incertae sedis</taxon>
        <taxon>Anabarilius</taxon>
    </lineage>
</organism>
<evidence type="ECO:0000313" key="3">
    <source>
        <dbReference type="Proteomes" id="UP000281406"/>
    </source>
</evidence>
<evidence type="ECO:0000256" key="1">
    <source>
        <dbReference type="SAM" id="MobiDB-lite"/>
    </source>
</evidence>
<keyword evidence="3" id="KW-1185">Reference proteome</keyword>
<dbReference type="EMBL" id="RJVU01054598">
    <property type="protein sequence ID" value="ROL03979.1"/>
    <property type="molecule type" value="Genomic_DNA"/>
</dbReference>
<dbReference type="AlphaFoldDB" id="A0A3N0Y175"/>
<comment type="caution">
    <text evidence="2">The sequence shown here is derived from an EMBL/GenBank/DDBJ whole genome shotgun (WGS) entry which is preliminary data.</text>
</comment>
<sequence>MSFSLYRSTSTYVTRDLSNVITSCVEHHRAVQEEHLWLKRSLNLPVQEGWKPGPLPFNSIWHIQIALFRYGAKEWMCLDHLSVVLPENNMMEQSVSPRPDTVQAHPETPLTVTSNKNERGRGEREKDTGPGSGTGEL</sequence>
<protein>
    <submittedName>
        <fullName evidence="2">Uncharacterized protein</fullName>
    </submittedName>
</protein>
<proteinExistence type="predicted"/>
<accession>A0A3N0Y175</accession>
<feature type="region of interest" description="Disordered" evidence="1">
    <location>
        <begin position="92"/>
        <end position="137"/>
    </location>
</feature>
<gene>
    <name evidence="2" type="ORF">DPX16_23414</name>
</gene>